<protein>
    <recommendedName>
        <fullName evidence="4">DUF4386 family protein</fullName>
    </recommendedName>
</protein>
<evidence type="ECO:0000256" key="1">
    <source>
        <dbReference type="SAM" id="Phobius"/>
    </source>
</evidence>
<feature type="transmembrane region" description="Helical" evidence="1">
    <location>
        <begin position="193"/>
        <end position="213"/>
    </location>
</feature>
<keyword evidence="3" id="KW-1185">Reference proteome</keyword>
<dbReference type="EMBL" id="WMLB01000033">
    <property type="protein sequence ID" value="MTH69651.1"/>
    <property type="molecule type" value="Genomic_DNA"/>
</dbReference>
<feature type="transmembrane region" description="Helical" evidence="1">
    <location>
        <begin position="168"/>
        <end position="187"/>
    </location>
</feature>
<sequence length="246" mass="24846">MSTSRALPSVRRGLVAGSLVAAIVLAAVGMLLQPEFPDDPSEYVELLAGSASAAVGLQLFLWSQVFWAIGLVGLAHATSHRSPVLAALGAVFSGLGAFGHAAFGGASLVTLGMARYALESGDLDAAQAAFATTQGGDFVPYLLAGLAGTVLGVILVAVALLRSAVVPRWVAIALLAWTVVEFLLPNFLSGAWITYTSLVLGVIAFTGAAVAVLRGGVGAWTTVLEAAPEDKERQDAATSAGAAASA</sequence>
<keyword evidence="1" id="KW-0812">Transmembrane</keyword>
<gene>
    <name evidence="2" type="ORF">GJ743_14875</name>
</gene>
<dbReference type="RefSeq" id="WP_155052661.1">
    <property type="nucleotide sequence ID" value="NZ_BAAAIB010000002.1"/>
</dbReference>
<feature type="transmembrane region" description="Helical" evidence="1">
    <location>
        <begin position="12"/>
        <end position="32"/>
    </location>
</feature>
<reference evidence="2 3" key="1">
    <citation type="submission" date="2019-11" db="EMBL/GenBank/DDBJ databases">
        <title>Agromyces kandeliae sp. nov., isolated from mangrove soil.</title>
        <authorList>
            <person name="Wang R."/>
        </authorList>
    </citation>
    <scope>NUCLEOTIDE SEQUENCE [LARGE SCALE GENOMIC DNA]</scope>
    <source>
        <strain evidence="2 3">JCM 11433</strain>
    </source>
</reference>
<evidence type="ECO:0000313" key="2">
    <source>
        <dbReference type="EMBL" id="MTH69651.1"/>
    </source>
</evidence>
<comment type="caution">
    <text evidence="2">The sequence shown here is derived from an EMBL/GenBank/DDBJ whole genome shotgun (WGS) entry which is preliminary data.</text>
</comment>
<organism evidence="2 3">
    <name type="scientific">Agromyces bracchium</name>
    <dbReference type="NCBI Taxonomy" id="88376"/>
    <lineage>
        <taxon>Bacteria</taxon>
        <taxon>Bacillati</taxon>
        <taxon>Actinomycetota</taxon>
        <taxon>Actinomycetes</taxon>
        <taxon>Micrococcales</taxon>
        <taxon>Microbacteriaceae</taxon>
        <taxon>Agromyces</taxon>
    </lineage>
</organism>
<feature type="transmembrane region" description="Helical" evidence="1">
    <location>
        <begin position="138"/>
        <end position="161"/>
    </location>
</feature>
<evidence type="ECO:0008006" key="4">
    <source>
        <dbReference type="Google" id="ProtNLM"/>
    </source>
</evidence>
<feature type="transmembrane region" description="Helical" evidence="1">
    <location>
        <begin position="85"/>
        <end position="118"/>
    </location>
</feature>
<proteinExistence type="predicted"/>
<accession>A0A6I3M9J6</accession>
<name>A0A6I3M9J6_9MICO</name>
<keyword evidence="1" id="KW-1133">Transmembrane helix</keyword>
<dbReference type="AlphaFoldDB" id="A0A6I3M9J6"/>
<evidence type="ECO:0000313" key="3">
    <source>
        <dbReference type="Proteomes" id="UP000433071"/>
    </source>
</evidence>
<keyword evidence="1" id="KW-0472">Membrane</keyword>
<dbReference type="OrthoDB" id="5118691at2"/>
<feature type="transmembrane region" description="Helical" evidence="1">
    <location>
        <begin position="52"/>
        <end position="73"/>
    </location>
</feature>
<dbReference type="Proteomes" id="UP000433071">
    <property type="component" value="Unassembled WGS sequence"/>
</dbReference>